<feature type="signal peptide" evidence="6">
    <location>
        <begin position="1"/>
        <end position="15"/>
    </location>
</feature>
<evidence type="ECO:0000256" key="3">
    <source>
        <dbReference type="ARBA" id="ARBA00023237"/>
    </source>
</evidence>
<evidence type="ECO:0000313" key="9">
    <source>
        <dbReference type="Proteomes" id="UP001059934"/>
    </source>
</evidence>
<dbReference type="CDD" id="cd07185">
    <property type="entry name" value="OmpA_C-like"/>
    <property type="match status" value="1"/>
</dbReference>
<dbReference type="PROSITE" id="PS51123">
    <property type="entry name" value="OMPA_2"/>
    <property type="match status" value="1"/>
</dbReference>
<reference evidence="8" key="1">
    <citation type="submission" date="2022-08" db="EMBL/GenBank/DDBJ databases">
        <title>Catabolic pathway analysis in culturable SAR92 clade bacteria reveals their overlooked roles in DMSP degradation in coastal seas.</title>
        <authorList>
            <person name="He X."/>
            <person name="Zhang X."/>
            <person name="Zhang Y."/>
        </authorList>
    </citation>
    <scope>NUCLEOTIDE SEQUENCE</scope>
    <source>
        <strain evidence="8">H455</strain>
    </source>
</reference>
<dbReference type="Pfam" id="PF00691">
    <property type="entry name" value="OmpA"/>
    <property type="match status" value="1"/>
</dbReference>
<organism evidence="8 9">
    <name type="scientific">SAR92 clade bacterium H455</name>
    <dbReference type="NCBI Taxonomy" id="2974818"/>
    <lineage>
        <taxon>Bacteria</taxon>
        <taxon>Pseudomonadati</taxon>
        <taxon>Pseudomonadota</taxon>
        <taxon>Gammaproteobacteria</taxon>
        <taxon>Cellvibrionales</taxon>
        <taxon>Porticoccaceae</taxon>
        <taxon>SAR92 clade</taxon>
    </lineage>
</organism>
<dbReference type="InterPro" id="IPR006690">
    <property type="entry name" value="OMPA-like_CS"/>
</dbReference>
<keyword evidence="5" id="KW-1133">Transmembrane helix</keyword>
<evidence type="ECO:0000313" key="8">
    <source>
        <dbReference type="EMBL" id="UVW34541.1"/>
    </source>
</evidence>
<keyword evidence="2 4" id="KW-0472">Membrane</keyword>
<keyword evidence="6" id="KW-0732">Signal</keyword>
<evidence type="ECO:0000256" key="1">
    <source>
        <dbReference type="ARBA" id="ARBA00004442"/>
    </source>
</evidence>
<proteinExistence type="predicted"/>
<dbReference type="PROSITE" id="PS01068">
    <property type="entry name" value="OMPA_1"/>
    <property type="match status" value="1"/>
</dbReference>
<keyword evidence="5" id="KW-0812">Transmembrane</keyword>
<dbReference type="InterPro" id="IPR006665">
    <property type="entry name" value="OmpA-like"/>
</dbReference>
<protein>
    <submittedName>
        <fullName evidence="8">OmpA family protein</fullName>
    </submittedName>
</protein>
<evidence type="ECO:0000256" key="4">
    <source>
        <dbReference type="PROSITE-ProRule" id="PRU00473"/>
    </source>
</evidence>
<feature type="transmembrane region" description="Helical" evidence="5">
    <location>
        <begin position="66"/>
        <end position="84"/>
    </location>
</feature>
<dbReference type="PRINTS" id="PR01021">
    <property type="entry name" value="OMPADOMAIN"/>
</dbReference>
<dbReference type="InterPro" id="IPR036737">
    <property type="entry name" value="OmpA-like_sf"/>
</dbReference>
<sequence length="224" mass="23391">MKTSLVGLFSLAILAALTSCTTFDPYTGDEKASKTAIGASIGAGVGAVVAYLDNKDEDSRKRNKRILAAAGGGAAIGGGIGYYMDAQEAKLRQQLRGSGVSVERVGDNINLIMPGNITFASNSADINASFYSVLDSVALVLEEYDKTLVVVAGHTDSDGGAAFNEDLSQRRAQSVSSYLVSQSILPVRIETIGFGERQPIADNGSAAGKQLNRRVEITLLPISG</sequence>
<evidence type="ECO:0000256" key="6">
    <source>
        <dbReference type="SAM" id="SignalP"/>
    </source>
</evidence>
<accession>A0ABY5TPY6</accession>
<name>A0ABY5TPY6_9GAMM</name>
<feature type="chain" id="PRO_5047312296" evidence="6">
    <location>
        <begin position="16"/>
        <end position="224"/>
    </location>
</feature>
<dbReference type="EMBL" id="CP103416">
    <property type="protein sequence ID" value="UVW34541.1"/>
    <property type="molecule type" value="Genomic_DNA"/>
</dbReference>
<dbReference type="PROSITE" id="PS51257">
    <property type="entry name" value="PROKAR_LIPOPROTEIN"/>
    <property type="match status" value="1"/>
</dbReference>
<evidence type="ECO:0000259" key="7">
    <source>
        <dbReference type="PROSITE" id="PS51123"/>
    </source>
</evidence>
<dbReference type="PANTHER" id="PTHR30329">
    <property type="entry name" value="STATOR ELEMENT OF FLAGELLAR MOTOR COMPLEX"/>
    <property type="match status" value="1"/>
</dbReference>
<evidence type="ECO:0000256" key="5">
    <source>
        <dbReference type="SAM" id="Phobius"/>
    </source>
</evidence>
<evidence type="ECO:0000256" key="2">
    <source>
        <dbReference type="ARBA" id="ARBA00023136"/>
    </source>
</evidence>
<dbReference type="InterPro" id="IPR050330">
    <property type="entry name" value="Bact_OuterMem_StrucFunc"/>
</dbReference>
<dbReference type="InterPro" id="IPR006664">
    <property type="entry name" value="OMP_bac"/>
</dbReference>
<keyword evidence="9" id="KW-1185">Reference proteome</keyword>
<feature type="domain" description="OmpA-like" evidence="7">
    <location>
        <begin position="106"/>
        <end position="223"/>
    </location>
</feature>
<dbReference type="PANTHER" id="PTHR30329:SF21">
    <property type="entry name" value="LIPOPROTEIN YIAD-RELATED"/>
    <property type="match status" value="1"/>
</dbReference>
<comment type="subcellular location">
    <subcellularLocation>
        <location evidence="1">Cell outer membrane</location>
    </subcellularLocation>
</comment>
<feature type="transmembrane region" description="Helical" evidence="5">
    <location>
        <begin position="36"/>
        <end position="54"/>
    </location>
</feature>
<dbReference type="SUPFAM" id="SSF103088">
    <property type="entry name" value="OmpA-like"/>
    <property type="match status" value="1"/>
</dbReference>
<dbReference type="Proteomes" id="UP001059934">
    <property type="component" value="Chromosome"/>
</dbReference>
<dbReference type="Gene3D" id="3.30.1330.60">
    <property type="entry name" value="OmpA-like domain"/>
    <property type="match status" value="1"/>
</dbReference>
<keyword evidence="3" id="KW-0998">Cell outer membrane</keyword>
<gene>
    <name evidence="8" type="ORF">NYF23_11050</name>
</gene>